<protein>
    <submittedName>
        <fullName evidence="2">PhnB protein</fullName>
    </submittedName>
</protein>
<evidence type="ECO:0000313" key="3">
    <source>
        <dbReference type="Proteomes" id="UP000544110"/>
    </source>
</evidence>
<dbReference type="CDD" id="cd06588">
    <property type="entry name" value="PhnB_like"/>
    <property type="match status" value="1"/>
</dbReference>
<gene>
    <name evidence="2" type="ORF">BJ989_001448</name>
</gene>
<dbReference type="Pfam" id="PF00903">
    <property type="entry name" value="Glyoxalase"/>
    <property type="match status" value="1"/>
</dbReference>
<dbReference type="PANTHER" id="PTHR33990:SF1">
    <property type="entry name" value="PROTEIN YJDN"/>
    <property type="match status" value="1"/>
</dbReference>
<organism evidence="2 3">
    <name type="scientific">Nocardioides perillae</name>
    <dbReference type="NCBI Taxonomy" id="1119534"/>
    <lineage>
        <taxon>Bacteria</taxon>
        <taxon>Bacillati</taxon>
        <taxon>Actinomycetota</taxon>
        <taxon>Actinomycetes</taxon>
        <taxon>Propionibacteriales</taxon>
        <taxon>Nocardioidaceae</taxon>
        <taxon>Nocardioides</taxon>
    </lineage>
</organism>
<sequence length="133" mass="13978">MTAPTPYLCLPGTARAALEFYADVFGGEAVVHDLAEFGRTDGPPEAVAHGYVEGGPVTVFASDAVGDDGAFRSDGLMLALLGTADSATLHRWFDALAEGGRVVDALQQRPWGASDGQVVDRFGLHWLVGYEPA</sequence>
<dbReference type="InterPro" id="IPR004360">
    <property type="entry name" value="Glyas_Fos-R_dOase_dom"/>
</dbReference>
<reference evidence="2 3" key="1">
    <citation type="submission" date="2020-07" db="EMBL/GenBank/DDBJ databases">
        <title>Sequencing the genomes of 1000 actinobacteria strains.</title>
        <authorList>
            <person name="Klenk H.-P."/>
        </authorList>
    </citation>
    <scope>NUCLEOTIDE SEQUENCE [LARGE SCALE GENOMIC DNA]</scope>
    <source>
        <strain evidence="2 3">DSM 24552</strain>
    </source>
</reference>
<dbReference type="AlphaFoldDB" id="A0A7Y9RTP5"/>
<comment type="caution">
    <text evidence="2">The sequence shown here is derived from an EMBL/GenBank/DDBJ whole genome shotgun (WGS) entry which is preliminary data.</text>
</comment>
<dbReference type="Proteomes" id="UP000544110">
    <property type="component" value="Unassembled WGS sequence"/>
</dbReference>
<proteinExistence type="predicted"/>
<name>A0A7Y9RTP5_9ACTN</name>
<evidence type="ECO:0000259" key="1">
    <source>
        <dbReference type="Pfam" id="PF00903"/>
    </source>
</evidence>
<dbReference type="EMBL" id="JACCAC010000001">
    <property type="protein sequence ID" value="NYG55144.1"/>
    <property type="molecule type" value="Genomic_DNA"/>
</dbReference>
<dbReference type="PANTHER" id="PTHR33990">
    <property type="entry name" value="PROTEIN YJDN-RELATED"/>
    <property type="match status" value="1"/>
</dbReference>
<dbReference type="InterPro" id="IPR029068">
    <property type="entry name" value="Glyas_Bleomycin-R_OHBP_Dase"/>
</dbReference>
<dbReference type="InterPro" id="IPR028973">
    <property type="entry name" value="PhnB-like"/>
</dbReference>
<accession>A0A7Y9RTP5</accession>
<dbReference type="SUPFAM" id="SSF54593">
    <property type="entry name" value="Glyoxalase/Bleomycin resistance protein/Dihydroxybiphenyl dioxygenase"/>
    <property type="match status" value="1"/>
</dbReference>
<dbReference type="Gene3D" id="3.10.180.10">
    <property type="entry name" value="2,3-Dihydroxybiphenyl 1,2-Dioxygenase, domain 1"/>
    <property type="match status" value="1"/>
</dbReference>
<feature type="domain" description="Glyoxalase/fosfomycin resistance/dioxygenase" evidence="1">
    <location>
        <begin position="14"/>
        <end position="126"/>
    </location>
</feature>
<dbReference type="RefSeq" id="WP_179517639.1">
    <property type="nucleotide sequence ID" value="NZ_JACCAC010000001.1"/>
</dbReference>
<keyword evidence="3" id="KW-1185">Reference proteome</keyword>
<evidence type="ECO:0000313" key="2">
    <source>
        <dbReference type="EMBL" id="NYG55144.1"/>
    </source>
</evidence>